<evidence type="ECO:0000313" key="4">
    <source>
        <dbReference type="Proteomes" id="UP000231379"/>
    </source>
</evidence>
<keyword evidence="2" id="KW-0812">Transmembrane</keyword>
<dbReference type="GO" id="GO:0005992">
    <property type="term" value="P:trehalose biosynthetic process"/>
    <property type="evidence" value="ECO:0007669"/>
    <property type="project" value="InterPro"/>
</dbReference>
<reference evidence="4" key="1">
    <citation type="submission" date="2017-09" db="EMBL/GenBank/DDBJ databases">
        <title>Depth-based differentiation of microbial function through sediment-hosted aquifers and enrichment of novel symbionts in the deep terrestrial subsurface.</title>
        <authorList>
            <person name="Probst A.J."/>
            <person name="Ladd B."/>
            <person name="Jarett J.K."/>
            <person name="Geller-Mcgrath D.E."/>
            <person name="Sieber C.M.K."/>
            <person name="Emerson J.B."/>
            <person name="Anantharaman K."/>
            <person name="Thomas B.C."/>
            <person name="Malmstrom R."/>
            <person name="Stieglmeier M."/>
            <person name="Klingl A."/>
            <person name="Woyke T."/>
            <person name="Ryan C.M."/>
            <person name="Banfield J.F."/>
        </authorList>
    </citation>
    <scope>NUCLEOTIDE SEQUENCE [LARGE SCALE GENOMIC DNA]</scope>
</reference>
<dbReference type="SUPFAM" id="SSF53756">
    <property type="entry name" value="UDP-Glycosyltransferase/glycogen phosphorylase"/>
    <property type="match status" value="1"/>
</dbReference>
<dbReference type="GO" id="GO:0003825">
    <property type="term" value="F:alpha,alpha-trehalose-phosphate synthase (UDP-forming) activity"/>
    <property type="evidence" value="ECO:0007669"/>
    <property type="project" value="TreeGrafter"/>
</dbReference>
<dbReference type="Proteomes" id="UP000231379">
    <property type="component" value="Unassembled WGS sequence"/>
</dbReference>
<sequence>MIQCCGTRPCLLPPKGWQHTHAMRQVLIIVAVAVTAVTGVVLLFTHVQVRTESDVLARDLEQRTRILAESLQESVEPAYIVQSQSALQRIVERFANRQPLVGVAVVDRAGTVVAASEHVSEAGVVGVVPTVSALQGESGGSFLRTAEATMYVYAVPLTDETGEVTAAMVVVQDASYIDERAYSTWWNNIARLLAYVLLFGAAVALLVRWVVLRPLMALAATVKSARTGRGGLKALEPLKQNLFFMPLAREISEMTKSLGQARHAASEEARLRLQKIDTPWTAERLKEFIRTYLKGRPIYVVSNREPYAHTRRGNEILWSVPASGMVTALEPVMAAAGGMWIAHGGGDADREVTDESGKVAVPPDDPKYTLKRIWLEPEEIKGHYDGFSNEALWPLCHTAHTRPIFRNEDWAMYKRVNGKFAEQILSELKDVQRPIILIQDYHFALLPQMLKDARPDAQIGIFWHIPWPSPEAFSICPWRKELLEGMLGADIVGFHTQQYCNNFLDTVGKEIESLIDFEQFAVTRDDHVSYIKPFPISIAFTNGAERDEADKPDKKVLSVLGIKTERFGLGVDRMDYTKGILERFKAIEFLLEKHTKYREKFTFLQIAPPSREGVEKYREYGAAVKQEADRINKRFGKNGWRPIVLETRHYTHSELEPLYRLADVCVVTSLHDGMNLVAKEFVAARDDESGVLVLSQFTGAARTLKGALLVNPYSAEETAEAVHKALSMSPTEQYRRMRAMRNTIKDYNVYRWSAELIKAVASIA</sequence>
<gene>
    <name evidence="3" type="ORF">COU20_03450</name>
</gene>
<dbReference type="PANTHER" id="PTHR10788">
    <property type="entry name" value="TREHALOSE-6-PHOSPHATE SYNTHASE"/>
    <property type="match status" value="1"/>
</dbReference>
<keyword evidence="2" id="KW-0472">Membrane</keyword>
<evidence type="ECO:0000313" key="3">
    <source>
        <dbReference type="EMBL" id="PIR82187.1"/>
    </source>
</evidence>
<dbReference type="AlphaFoldDB" id="A0A2H0U6Y6"/>
<dbReference type="PANTHER" id="PTHR10788:SF106">
    <property type="entry name" value="BCDNA.GH08860"/>
    <property type="match status" value="1"/>
</dbReference>
<proteinExistence type="inferred from homology"/>
<dbReference type="InterPro" id="IPR001830">
    <property type="entry name" value="Glyco_trans_20"/>
</dbReference>
<dbReference type="Gene3D" id="3.30.450.20">
    <property type="entry name" value="PAS domain"/>
    <property type="match status" value="1"/>
</dbReference>
<dbReference type="InterPro" id="IPR029151">
    <property type="entry name" value="Sensor-like_sf"/>
</dbReference>
<protein>
    <submittedName>
        <fullName evidence="3">Trehalose-6-phosphate synthase</fullName>
    </submittedName>
</protein>
<feature type="transmembrane region" description="Helical" evidence="2">
    <location>
        <begin position="22"/>
        <end position="44"/>
    </location>
</feature>
<name>A0A2H0U6Y6_9BACT</name>
<accession>A0A2H0U6Y6</accession>
<keyword evidence="2" id="KW-1133">Transmembrane helix</keyword>
<organism evidence="3 4">
    <name type="scientific">Candidatus Kaiserbacteria bacterium CG10_big_fil_rev_8_21_14_0_10_59_10</name>
    <dbReference type="NCBI Taxonomy" id="1974612"/>
    <lineage>
        <taxon>Bacteria</taxon>
        <taxon>Candidatus Kaiseribacteriota</taxon>
    </lineage>
</organism>
<comment type="similarity">
    <text evidence="1">Belongs to the glycosyltransferase 20 family.</text>
</comment>
<dbReference type="SUPFAM" id="SSF103190">
    <property type="entry name" value="Sensory domain-like"/>
    <property type="match status" value="1"/>
</dbReference>
<evidence type="ECO:0000256" key="2">
    <source>
        <dbReference type="SAM" id="Phobius"/>
    </source>
</evidence>
<comment type="caution">
    <text evidence="3">The sequence shown here is derived from an EMBL/GenBank/DDBJ whole genome shotgun (WGS) entry which is preliminary data.</text>
</comment>
<feature type="transmembrane region" description="Helical" evidence="2">
    <location>
        <begin position="192"/>
        <end position="211"/>
    </location>
</feature>
<dbReference type="Pfam" id="PF00982">
    <property type="entry name" value="Glyco_transf_20"/>
    <property type="match status" value="1"/>
</dbReference>
<dbReference type="CDD" id="cd03788">
    <property type="entry name" value="GT20_TPS"/>
    <property type="match status" value="1"/>
</dbReference>
<dbReference type="Gene3D" id="3.40.50.2000">
    <property type="entry name" value="Glycogen Phosphorylase B"/>
    <property type="match status" value="2"/>
</dbReference>
<dbReference type="EMBL" id="PFBM01000021">
    <property type="protein sequence ID" value="PIR82187.1"/>
    <property type="molecule type" value="Genomic_DNA"/>
</dbReference>
<evidence type="ECO:0000256" key="1">
    <source>
        <dbReference type="ARBA" id="ARBA00008799"/>
    </source>
</evidence>
<dbReference type="CDD" id="cd18773">
    <property type="entry name" value="PDC1_HK_sensor"/>
    <property type="match status" value="1"/>
</dbReference>